<dbReference type="PROSITE" id="PS50949">
    <property type="entry name" value="HTH_GNTR"/>
    <property type="match status" value="1"/>
</dbReference>
<organism evidence="5 6">
    <name type="scientific">Leifsonella bigeumensis</name>
    <dbReference type="NCBI Taxonomy" id="433643"/>
    <lineage>
        <taxon>Bacteria</taxon>
        <taxon>Bacillati</taxon>
        <taxon>Actinomycetota</taxon>
        <taxon>Actinomycetes</taxon>
        <taxon>Micrococcales</taxon>
        <taxon>Microbacteriaceae</taxon>
        <taxon>Leifsonella</taxon>
    </lineage>
</organism>
<comment type="caution">
    <text evidence="5">The sequence shown here is derived from an EMBL/GenBank/DDBJ whole genome shotgun (WGS) entry which is preliminary data.</text>
</comment>
<name>A0ABP7F6N3_9MICO</name>
<dbReference type="SUPFAM" id="SSF46785">
    <property type="entry name" value="Winged helix' DNA-binding domain"/>
    <property type="match status" value="1"/>
</dbReference>
<evidence type="ECO:0000259" key="4">
    <source>
        <dbReference type="PROSITE" id="PS50949"/>
    </source>
</evidence>
<accession>A0ABP7F6N3</accession>
<feature type="domain" description="HTH gntR-type" evidence="4">
    <location>
        <begin position="22"/>
        <end position="89"/>
    </location>
</feature>
<dbReference type="RefSeq" id="WP_344753194.1">
    <property type="nucleotide sequence ID" value="NZ_BAABAE010000001.1"/>
</dbReference>
<dbReference type="CDD" id="cd07377">
    <property type="entry name" value="WHTH_GntR"/>
    <property type="match status" value="1"/>
</dbReference>
<keyword evidence="3" id="KW-0804">Transcription</keyword>
<dbReference type="EMBL" id="BAABAE010000001">
    <property type="protein sequence ID" value="GAA3730767.1"/>
    <property type="molecule type" value="Genomic_DNA"/>
</dbReference>
<keyword evidence="1" id="KW-0805">Transcription regulation</keyword>
<gene>
    <name evidence="5" type="ORF">GCM10022239_04190</name>
</gene>
<dbReference type="InterPro" id="IPR011711">
    <property type="entry name" value="GntR_C"/>
</dbReference>
<dbReference type="Pfam" id="PF00392">
    <property type="entry name" value="GntR"/>
    <property type="match status" value="1"/>
</dbReference>
<dbReference type="PANTHER" id="PTHR43537">
    <property type="entry name" value="TRANSCRIPTIONAL REGULATOR, GNTR FAMILY"/>
    <property type="match status" value="1"/>
</dbReference>
<evidence type="ECO:0000313" key="5">
    <source>
        <dbReference type="EMBL" id="GAA3730767.1"/>
    </source>
</evidence>
<dbReference type="Gene3D" id="1.20.120.530">
    <property type="entry name" value="GntR ligand-binding domain-like"/>
    <property type="match status" value="1"/>
</dbReference>
<keyword evidence="6" id="KW-1185">Reference proteome</keyword>
<protein>
    <recommendedName>
        <fullName evidence="4">HTH gntR-type domain-containing protein</fullName>
    </recommendedName>
</protein>
<keyword evidence="2" id="KW-0238">DNA-binding</keyword>
<reference evidence="6" key="1">
    <citation type="journal article" date="2019" name="Int. J. Syst. Evol. Microbiol.">
        <title>The Global Catalogue of Microorganisms (GCM) 10K type strain sequencing project: providing services to taxonomists for standard genome sequencing and annotation.</title>
        <authorList>
            <consortium name="The Broad Institute Genomics Platform"/>
            <consortium name="The Broad Institute Genome Sequencing Center for Infectious Disease"/>
            <person name="Wu L."/>
            <person name="Ma J."/>
        </authorList>
    </citation>
    <scope>NUCLEOTIDE SEQUENCE [LARGE SCALE GENOMIC DNA]</scope>
    <source>
        <strain evidence="6">JCM 16949</strain>
    </source>
</reference>
<dbReference type="Gene3D" id="1.10.10.10">
    <property type="entry name" value="Winged helix-like DNA-binding domain superfamily/Winged helix DNA-binding domain"/>
    <property type="match status" value="1"/>
</dbReference>
<dbReference type="Pfam" id="PF07729">
    <property type="entry name" value="FCD"/>
    <property type="match status" value="1"/>
</dbReference>
<dbReference type="Proteomes" id="UP001501004">
    <property type="component" value="Unassembled WGS sequence"/>
</dbReference>
<dbReference type="InterPro" id="IPR008920">
    <property type="entry name" value="TF_FadR/GntR_C"/>
</dbReference>
<dbReference type="PANTHER" id="PTHR43537:SF24">
    <property type="entry name" value="GLUCONATE OPERON TRANSCRIPTIONAL REPRESSOR"/>
    <property type="match status" value="1"/>
</dbReference>
<dbReference type="InterPro" id="IPR036390">
    <property type="entry name" value="WH_DNA-bd_sf"/>
</dbReference>
<proteinExistence type="predicted"/>
<dbReference type="SUPFAM" id="SSF48008">
    <property type="entry name" value="GntR ligand-binding domain-like"/>
    <property type="match status" value="1"/>
</dbReference>
<sequence>MTDTSPSSRAIHASLDAGIATSKVVTTVFEEVLEAIHEGRLLPGERISDTALAAEFKVSRTPVREALQRLREIGVVEASASRFTRVAVVSPRETAEAMVVWAALYGALLDEVVPTAGEDVRDAMARDHEDFRGAVTAFDMQAIATTNFSFFSRLVALSTNESLRRAITSVVHIVRLGSLHLPDYLDFQALDGAQATLITAVGANDATLAHKAIADIRAIRIPVEPA</sequence>
<evidence type="ECO:0000313" key="6">
    <source>
        <dbReference type="Proteomes" id="UP001501004"/>
    </source>
</evidence>
<dbReference type="InterPro" id="IPR036388">
    <property type="entry name" value="WH-like_DNA-bd_sf"/>
</dbReference>
<evidence type="ECO:0000256" key="3">
    <source>
        <dbReference type="ARBA" id="ARBA00023163"/>
    </source>
</evidence>
<evidence type="ECO:0000256" key="2">
    <source>
        <dbReference type="ARBA" id="ARBA00023125"/>
    </source>
</evidence>
<dbReference type="InterPro" id="IPR000524">
    <property type="entry name" value="Tscrpt_reg_HTH_GntR"/>
</dbReference>
<evidence type="ECO:0000256" key="1">
    <source>
        <dbReference type="ARBA" id="ARBA00023015"/>
    </source>
</evidence>
<dbReference type="SMART" id="SM00345">
    <property type="entry name" value="HTH_GNTR"/>
    <property type="match status" value="1"/>
</dbReference>